<dbReference type="AlphaFoldDB" id="A0A246JY42"/>
<reference evidence="1 2" key="1">
    <citation type="journal article" date="2002" name="Int. J. Syst. Evol. Microbiol.">
        <title>Sphingopyxis witflariensis sp. nov., isolated from activated sludge.</title>
        <authorList>
            <person name="Kampfer P."/>
            <person name="Witzenberger R."/>
            <person name="Denner E.B."/>
            <person name="Busse H.J."/>
            <person name="Neef A."/>
        </authorList>
    </citation>
    <scope>NUCLEOTIDE SEQUENCE [LARGE SCALE GENOMIC DNA]</scope>
    <source>
        <strain evidence="1 2">DSM 14551</strain>
    </source>
</reference>
<evidence type="ECO:0000313" key="1">
    <source>
        <dbReference type="EMBL" id="OWQ98011.1"/>
    </source>
</evidence>
<dbReference type="OrthoDB" id="5348911at2"/>
<gene>
    <name evidence="1" type="ORF">CDQ91_10350</name>
</gene>
<accession>A0A246JY42</accession>
<sequence>MTSAYRRDHIKSAANDEFERLAPAAQTIIINSAAFFEGQVDDADTPTPSEGERLALKRAMARFVIDSGIASSQGWL</sequence>
<name>A0A246JY42_9SPHN</name>
<dbReference type="Proteomes" id="UP000197097">
    <property type="component" value="Unassembled WGS sequence"/>
</dbReference>
<protein>
    <submittedName>
        <fullName evidence="1">Uncharacterized protein</fullName>
    </submittedName>
</protein>
<dbReference type="RefSeq" id="WP_088472626.1">
    <property type="nucleotide sequence ID" value="NZ_NISJ01000004.1"/>
</dbReference>
<organism evidence="1 2">
    <name type="scientific">Sphingopyxis witflariensis</name>
    <dbReference type="NCBI Taxonomy" id="173675"/>
    <lineage>
        <taxon>Bacteria</taxon>
        <taxon>Pseudomonadati</taxon>
        <taxon>Pseudomonadota</taxon>
        <taxon>Alphaproteobacteria</taxon>
        <taxon>Sphingomonadales</taxon>
        <taxon>Sphingomonadaceae</taxon>
        <taxon>Sphingopyxis</taxon>
    </lineage>
</organism>
<dbReference type="EMBL" id="NISJ01000004">
    <property type="protein sequence ID" value="OWQ98011.1"/>
    <property type="molecule type" value="Genomic_DNA"/>
</dbReference>
<evidence type="ECO:0000313" key="2">
    <source>
        <dbReference type="Proteomes" id="UP000197097"/>
    </source>
</evidence>
<proteinExistence type="predicted"/>
<comment type="caution">
    <text evidence="1">The sequence shown here is derived from an EMBL/GenBank/DDBJ whole genome shotgun (WGS) entry which is preliminary data.</text>
</comment>
<keyword evidence="2" id="KW-1185">Reference proteome</keyword>